<keyword evidence="7" id="KW-1278">Translocase</keyword>
<reference evidence="10 11" key="1">
    <citation type="submission" date="2020-04" db="EMBL/GenBank/DDBJ databases">
        <title>MicrobeNet Type strains.</title>
        <authorList>
            <person name="Nicholson A.C."/>
        </authorList>
    </citation>
    <scope>NUCLEOTIDE SEQUENCE [LARGE SCALE GENOMIC DNA]</scope>
    <source>
        <strain evidence="10 11">CCUG 61472</strain>
    </source>
</reference>
<evidence type="ECO:0000313" key="10">
    <source>
        <dbReference type="EMBL" id="NKZ23585.1"/>
    </source>
</evidence>
<dbReference type="GO" id="GO:0006817">
    <property type="term" value="P:phosphate ion transport"/>
    <property type="evidence" value="ECO:0007669"/>
    <property type="project" value="UniProtKB-KW"/>
</dbReference>
<dbReference type="SUPFAM" id="SSF52540">
    <property type="entry name" value="P-loop containing nucleoside triphosphate hydrolases"/>
    <property type="match status" value="1"/>
</dbReference>
<protein>
    <submittedName>
        <fullName evidence="10">ATP-binding cassette domain-containing protein</fullName>
    </submittedName>
</protein>
<dbReference type="Gene3D" id="3.40.50.300">
    <property type="entry name" value="P-loop containing nucleotide triphosphate hydrolases"/>
    <property type="match status" value="1"/>
</dbReference>
<dbReference type="AlphaFoldDB" id="A0A7X6S248"/>
<name>A0A7X6S248_9LACO</name>
<keyword evidence="11" id="KW-1185">Reference proteome</keyword>
<dbReference type="PANTHER" id="PTHR43423">
    <property type="entry name" value="ABC TRANSPORTER I FAMILY MEMBER 17"/>
    <property type="match status" value="1"/>
</dbReference>
<proteinExistence type="predicted"/>
<keyword evidence="1" id="KW-0813">Transport</keyword>
<dbReference type="Proteomes" id="UP000549765">
    <property type="component" value="Unassembled WGS sequence"/>
</dbReference>
<evidence type="ECO:0000256" key="5">
    <source>
        <dbReference type="ARBA" id="ARBA00022741"/>
    </source>
</evidence>
<dbReference type="PROSITE" id="PS50893">
    <property type="entry name" value="ABC_TRANSPORTER_2"/>
    <property type="match status" value="1"/>
</dbReference>
<evidence type="ECO:0000256" key="2">
    <source>
        <dbReference type="ARBA" id="ARBA00022475"/>
    </source>
</evidence>
<evidence type="ECO:0000313" key="11">
    <source>
        <dbReference type="Proteomes" id="UP000549765"/>
    </source>
</evidence>
<keyword evidence="2" id="KW-1003">Cell membrane</keyword>
<dbReference type="InterPro" id="IPR003593">
    <property type="entry name" value="AAA+_ATPase"/>
</dbReference>
<keyword evidence="5" id="KW-0547">Nucleotide-binding</keyword>
<evidence type="ECO:0000256" key="1">
    <source>
        <dbReference type="ARBA" id="ARBA00022448"/>
    </source>
</evidence>
<feature type="domain" description="ABC transporter" evidence="9">
    <location>
        <begin position="3"/>
        <end position="216"/>
    </location>
</feature>
<dbReference type="InterPro" id="IPR027417">
    <property type="entry name" value="P-loop_NTPase"/>
</dbReference>
<dbReference type="Pfam" id="PF00005">
    <property type="entry name" value="ABC_tran"/>
    <property type="match status" value="1"/>
</dbReference>
<evidence type="ECO:0000259" key="9">
    <source>
        <dbReference type="PROSITE" id="PS50893"/>
    </source>
</evidence>
<comment type="caution">
    <text evidence="10">The sequence shown here is derived from an EMBL/GenBank/DDBJ whole genome shotgun (WGS) entry which is preliminary data.</text>
</comment>
<evidence type="ECO:0000256" key="4">
    <source>
        <dbReference type="ARBA" id="ARBA00022592"/>
    </source>
</evidence>
<sequence length="216" mass="24194">MQFELNDVGITRENKVIISNINLAITKGDYLTIIGPSGSGKSTILKVMASLTDPTSGLIKYNGQNILTLNPINYRREVSYCVQQPTLFGDTVRDNLAFPFQIRKIKFDVTKAETLLQEAHMDASYLDHPIENLSGGERQRIALLRNIIFKPQVLLLDEVTTGLDYENKAIIHNLIQQMNVDHQTTIIQITHDETEITQAKQIIEVNDGHLVTGGHA</sequence>
<dbReference type="PANTHER" id="PTHR43423:SF12">
    <property type="entry name" value="IRON EXPORT ATP-BINDING PROTEIN FETA-RELATED"/>
    <property type="match status" value="1"/>
</dbReference>
<dbReference type="EMBL" id="JAAXPN010000001">
    <property type="protein sequence ID" value="NKZ23585.1"/>
    <property type="molecule type" value="Genomic_DNA"/>
</dbReference>
<evidence type="ECO:0000256" key="7">
    <source>
        <dbReference type="ARBA" id="ARBA00022967"/>
    </source>
</evidence>
<dbReference type="InterPro" id="IPR003439">
    <property type="entry name" value="ABC_transporter-like_ATP-bd"/>
</dbReference>
<keyword evidence="4" id="KW-0592">Phosphate transport</keyword>
<accession>A0A7X6S248</accession>
<dbReference type="InterPro" id="IPR017871">
    <property type="entry name" value="ABC_transporter-like_CS"/>
</dbReference>
<gene>
    <name evidence="10" type="ORF">HF964_02025</name>
</gene>
<evidence type="ECO:0000256" key="8">
    <source>
        <dbReference type="ARBA" id="ARBA00023136"/>
    </source>
</evidence>
<dbReference type="RefSeq" id="WP_168721370.1">
    <property type="nucleotide sequence ID" value="NZ_JAAXPN010000001.1"/>
</dbReference>
<dbReference type="PROSITE" id="PS00211">
    <property type="entry name" value="ABC_TRANSPORTER_1"/>
    <property type="match status" value="1"/>
</dbReference>
<keyword evidence="3" id="KW-0997">Cell inner membrane</keyword>
<dbReference type="GO" id="GO:0016887">
    <property type="term" value="F:ATP hydrolysis activity"/>
    <property type="evidence" value="ECO:0007669"/>
    <property type="project" value="InterPro"/>
</dbReference>
<organism evidence="10 11">
    <name type="scientific">Periweissella fabalis</name>
    <dbReference type="NCBI Taxonomy" id="1070421"/>
    <lineage>
        <taxon>Bacteria</taxon>
        <taxon>Bacillati</taxon>
        <taxon>Bacillota</taxon>
        <taxon>Bacilli</taxon>
        <taxon>Lactobacillales</taxon>
        <taxon>Lactobacillaceae</taxon>
        <taxon>Periweissella</taxon>
    </lineage>
</organism>
<evidence type="ECO:0000256" key="6">
    <source>
        <dbReference type="ARBA" id="ARBA00022840"/>
    </source>
</evidence>
<dbReference type="SMART" id="SM00382">
    <property type="entry name" value="AAA"/>
    <property type="match status" value="1"/>
</dbReference>
<dbReference type="GO" id="GO:0005524">
    <property type="term" value="F:ATP binding"/>
    <property type="evidence" value="ECO:0007669"/>
    <property type="project" value="UniProtKB-KW"/>
</dbReference>
<keyword evidence="6 10" id="KW-0067">ATP-binding</keyword>
<evidence type="ECO:0000256" key="3">
    <source>
        <dbReference type="ARBA" id="ARBA00022519"/>
    </source>
</evidence>
<keyword evidence="8" id="KW-0472">Membrane</keyword>